<name>A0A9X1NFT8_9ACTN</name>
<keyword evidence="4" id="KW-1185">Reference proteome</keyword>
<dbReference type="Proteomes" id="UP001138997">
    <property type="component" value="Unassembled WGS sequence"/>
</dbReference>
<keyword evidence="2" id="KW-0732">Signal</keyword>
<dbReference type="AlphaFoldDB" id="A0A9X1NFT8"/>
<protein>
    <submittedName>
        <fullName evidence="3">Uncharacterized protein</fullName>
    </submittedName>
</protein>
<evidence type="ECO:0000256" key="1">
    <source>
        <dbReference type="SAM" id="MobiDB-lite"/>
    </source>
</evidence>
<feature type="signal peptide" evidence="2">
    <location>
        <begin position="1"/>
        <end position="22"/>
    </location>
</feature>
<accession>A0A9X1NFT8</accession>
<feature type="region of interest" description="Disordered" evidence="1">
    <location>
        <begin position="75"/>
        <end position="97"/>
    </location>
</feature>
<dbReference type="EMBL" id="JAJOMB010000009">
    <property type="protein sequence ID" value="MCD5312799.1"/>
    <property type="molecule type" value="Genomic_DNA"/>
</dbReference>
<gene>
    <name evidence="3" type="ORF">LR394_17980</name>
</gene>
<evidence type="ECO:0000256" key="2">
    <source>
        <dbReference type="SAM" id="SignalP"/>
    </source>
</evidence>
<evidence type="ECO:0000313" key="4">
    <source>
        <dbReference type="Proteomes" id="UP001138997"/>
    </source>
</evidence>
<sequence length="191" mass="21207">MRTWLLAAVVVLALVFTGQTLANRGATDRRRFDQLEAQFEEHREAFVAGRARMRQLVAANPRAEQIVWSRTQICVHRAPPPPDGPQPDPPARGEPCRPAALEQLPGIATVTYQAKDPGRTYFRFTAARYTLMYSAAGDSSGFARARGFRSSRDLEHGWTLLGPIAHPEQERSQWTQAVIQASASLSDKPGR</sequence>
<organism evidence="3 4">
    <name type="scientific">Kineosporia babensis</name>
    <dbReference type="NCBI Taxonomy" id="499548"/>
    <lineage>
        <taxon>Bacteria</taxon>
        <taxon>Bacillati</taxon>
        <taxon>Actinomycetota</taxon>
        <taxon>Actinomycetes</taxon>
        <taxon>Kineosporiales</taxon>
        <taxon>Kineosporiaceae</taxon>
        <taxon>Kineosporia</taxon>
    </lineage>
</organism>
<evidence type="ECO:0000313" key="3">
    <source>
        <dbReference type="EMBL" id="MCD5312799.1"/>
    </source>
</evidence>
<feature type="compositionally biased region" description="Pro residues" evidence="1">
    <location>
        <begin position="78"/>
        <end position="92"/>
    </location>
</feature>
<comment type="caution">
    <text evidence="3">The sequence shown here is derived from an EMBL/GenBank/DDBJ whole genome shotgun (WGS) entry which is preliminary data.</text>
</comment>
<reference evidence="3" key="1">
    <citation type="submission" date="2021-11" db="EMBL/GenBank/DDBJ databases">
        <title>Streptomyces corallinus and Kineosporia corallina sp. nov., two new coral-derived marine actinobacteria.</title>
        <authorList>
            <person name="Buangrab K."/>
            <person name="Sutthacheep M."/>
            <person name="Yeemin T."/>
            <person name="Harunari E."/>
            <person name="Igarashi Y."/>
            <person name="Sripreechasak P."/>
            <person name="Kanchanasin P."/>
            <person name="Tanasupawat S."/>
            <person name="Phongsopitanun W."/>
        </authorList>
    </citation>
    <scope>NUCLEOTIDE SEQUENCE</scope>
    <source>
        <strain evidence="3">JCM 31032</strain>
    </source>
</reference>
<dbReference type="RefSeq" id="WP_231443391.1">
    <property type="nucleotide sequence ID" value="NZ_JAJOMB010000009.1"/>
</dbReference>
<feature type="chain" id="PRO_5040862759" evidence="2">
    <location>
        <begin position="23"/>
        <end position="191"/>
    </location>
</feature>
<proteinExistence type="predicted"/>